<gene>
    <name evidence="9" type="ORF">HAV00_02765</name>
</gene>
<dbReference type="GO" id="GO:1902600">
    <property type="term" value="P:proton transmembrane transport"/>
    <property type="evidence" value="ECO:0007669"/>
    <property type="project" value="InterPro"/>
</dbReference>
<keyword evidence="3" id="KW-0813">Transport</keyword>
<evidence type="ECO:0000256" key="1">
    <source>
        <dbReference type="ARBA" id="ARBA00004141"/>
    </source>
</evidence>
<evidence type="ECO:0000259" key="8">
    <source>
        <dbReference type="Pfam" id="PF02254"/>
    </source>
</evidence>
<feature type="domain" description="Cation/H+ exchanger transmembrane" evidence="7">
    <location>
        <begin position="13"/>
        <end position="366"/>
    </location>
</feature>
<dbReference type="RefSeq" id="WP_166466668.1">
    <property type="nucleotide sequence ID" value="NZ_CP050066.2"/>
</dbReference>
<dbReference type="Pfam" id="PF02254">
    <property type="entry name" value="TrkA_N"/>
    <property type="match status" value="1"/>
</dbReference>
<keyword evidence="6" id="KW-0472">Membrane</keyword>
<keyword evidence="4" id="KW-0812">Transmembrane</keyword>
<comment type="subcellular location">
    <subcellularLocation>
        <location evidence="1">Membrane</location>
        <topology evidence="1">Multi-pass membrane protein</topology>
    </subcellularLocation>
</comment>
<dbReference type="Pfam" id="PF00999">
    <property type="entry name" value="Na_H_Exchanger"/>
    <property type="match status" value="1"/>
</dbReference>
<dbReference type="GO" id="GO:0015297">
    <property type="term" value="F:antiporter activity"/>
    <property type="evidence" value="ECO:0007669"/>
    <property type="project" value="InterPro"/>
</dbReference>
<accession>A0A6G8ZYE9</accession>
<dbReference type="PANTHER" id="PTHR42751">
    <property type="entry name" value="SODIUM/HYDROGEN EXCHANGER FAMILY/TRKA DOMAIN PROTEIN"/>
    <property type="match status" value="1"/>
</dbReference>
<name>A0A6G8ZYE9_9BRAD</name>
<sequence>MHELIRDITLCILFAWMLGLLAHFSRQPLILAYLIAGFCIGPFGAGWVHSQESISVISELGLIFMLFMIGLEIDLKKIVRAGKVILFAAGGQLLGGCLLGVLFFAGIGLSLGGGRFDAVYLCVACALSSTVIIVKVLYEKRELDTLPGRITLGVLVLQDIFAILFLAVQPSLANLEASVILLSIGRVAVLVAAALLVSRYVLPRLFHQIARRPELILLGALAWCFLVAETAERLSLSREMGALIAGVSLSTFPYALDVTAKVTTLRDFFITLFFVALGMTIPVPGLSVIGLALMIAAFTVVSRLVTTFTPLYLMKQGLRASLLPALNLAQISEFSLVVIQTGIAANHIAPETANAASFAFVVLAVLSTFAMSRSDEITRWAIGPLKRIGLRDLDHGNGHGEEGHEGGHGEARRIVILGFFRAASALLAEIERQTPVLLEQITVIDFNPNVYQTLLSRGLHVIYGDISSADTLLHAGVGKSEMIILSVPDSLLKGASNEKLVRHVRTLNPTAMIVATADLLSDVEELYAAGASYVTVTRLSDARELFTVIEAAQAGLLADKRAELDQRLGERREVLP</sequence>
<evidence type="ECO:0000256" key="3">
    <source>
        <dbReference type="ARBA" id="ARBA00022448"/>
    </source>
</evidence>
<comment type="similarity">
    <text evidence="2">Belongs to the monovalent cation:proton antiporter 2 (CPA2) transporter (TC 2.A.37) family.</text>
</comment>
<dbReference type="Proteomes" id="UP000500895">
    <property type="component" value="Chromosome"/>
</dbReference>
<organism evidence="9 10">
    <name type="scientific">Bradyrhizobium symbiodeficiens</name>
    <dbReference type="NCBI Taxonomy" id="1404367"/>
    <lineage>
        <taxon>Bacteria</taxon>
        <taxon>Pseudomonadati</taxon>
        <taxon>Pseudomonadota</taxon>
        <taxon>Alphaproteobacteria</taxon>
        <taxon>Hyphomicrobiales</taxon>
        <taxon>Nitrobacteraceae</taxon>
        <taxon>Bradyrhizobium</taxon>
    </lineage>
</organism>
<evidence type="ECO:0000259" key="7">
    <source>
        <dbReference type="Pfam" id="PF00999"/>
    </source>
</evidence>
<evidence type="ECO:0000256" key="2">
    <source>
        <dbReference type="ARBA" id="ARBA00005551"/>
    </source>
</evidence>
<protein>
    <submittedName>
        <fullName evidence="9">Cation:proton antiporter</fullName>
    </submittedName>
</protein>
<dbReference type="InterPro" id="IPR036291">
    <property type="entry name" value="NAD(P)-bd_dom_sf"/>
</dbReference>
<feature type="domain" description="RCK N-terminal" evidence="8">
    <location>
        <begin position="414"/>
        <end position="535"/>
    </location>
</feature>
<dbReference type="PANTHER" id="PTHR42751:SF3">
    <property type="entry name" value="SODIUM_GLUTAMATE SYMPORTER"/>
    <property type="match status" value="1"/>
</dbReference>
<dbReference type="InterPro" id="IPR006153">
    <property type="entry name" value="Cation/H_exchanger_TM"/>
</dbReference>
<dbReference type="GO" id="GO:0006813">
    <property type="term" value="P:potassium ion transport"/>
    <property type="evidence" value="ECO:0007669"/>
    <property type="project" value="InterPro"/>
</dbReference>
<dbReference type="SUPFAM" id="SSF51735">
    <property type="entry name" value="NAD(P)-binding Rossmann-fold domains"/>
    <property type="match status" value="1"/>
</dbReference>
<evidence type="ECO:0000313" key="9">
    <source>
        <dbReference type="EMBL" id="QIP05237.1"/>
    </source>
</evidence>
<proteinExistence type="inferred from homology"/>
<keyword evidence="5" id="KW-1133">Transmembrane helix</keyword>
<dbReference type="EMBL" id="CP050066">
    <property type="protein sequence ID" value="QIP05237.1"/>
    <property type="molecule type" value="Genomic_DNA"/>
</dbReference>
<evidence type="ECO:0000256" key="5">
    <source>
        <dbReference type="ARBA" id="ARBA00022989"/>
    </source>
</evidence>
<dbReference type="AlphaFoldDB" id="A0A6G8ZYE9"/>
<reference evidence="9 10" key="1">
    <citation type="journal article" date="2020" name="Int. J. Syst. Evol. Microbiol.">
        <title>Description and complete genome sequences of Bradyrhizobium symbiodeficiens sp. nov., a non-symbiotic bacterium associated with legumes native to Canada.</title>
        <authorList>
            <person name="Bromfield E.S.P."/>
            <person name="Cloutier S."/>
            <person name="Nguyen H.D.T."/>
        </authorList>
    </citation>
    <scope>NUCLEOTIDE SEQUENCE [LARGE SCALE GENOMIC DNA]</scope>
    <source>
        <strain evidence="9 10">101S1MB</strain>
    </source>
</reference>
<evidence type="ECO:0000256" key="4">
    <source>
        <dbReference type="ARBA" id="ARBA00022692"/>
    </source>
</evidence>
<dbReference type="InterPro" id="IPR038770">
    <property type="entry name" value="Na+/solute_symporter_sf"/>
</dbReference>
<evidence type="ECO:0000256" key="6">
    <source>
        <dbReference type="ARBA" id="ARBA00023136"/>
    </source>
</evidence>
<dbReference type="Gene3D" id="3.40.50.720">
    <property type="entry name" value="NAD(P)-binding Rossmann-like Domain"/>
    <property type="match status" value="1"/>
</dbReference>
<dbReference type="GO" id="GO:0016020">
    <property type="term" value="C:membrane"/>
    <property type="evidence" value="ECO:0007669"/>
    <property type="project" value="UniProtKB-SubCell"/>
</dbReference>
<dbReference type="InterPro" id="IPR003148">
    <property type="entry name" value="RCK_N"/>
</dbReference>
<evidence type="ECO:0000313" key="10">
    <source>
        <dbReference type="Proteomes" id="UP000500895"/>
    </source>
</evidence>
<dbReference type="Gene3D" id="1.20.1530.20">
    <property type="match status" value="1"/>
</dbReference>